<reference evidence="2 4" key="1">
    <citation type="journal article" date="2011" name="J. Bacteriol.">
        <title>Draft genome of the psychrotolerant acidophile Acidithiobacillus ferrivorans SS3.</title>
        <authorList>
            <person name="Liljeqvist M."/>
            <person name="Valdes J."/>
            <person name="Holmes D.S."/>
            <person name="Dopson M."/>
        </authorList>
    </citation>
    <scope>NUCLEOTIDE SEQUENCE [LARGE SCALE GENOMIC DNA]</scope>
    <source>
        <strain evidence="2 4">SS3</strain>
    </source>
</reference>
<dbReference type="KEGG" id="afi:Acife_0874"/>
<dbReference type="HOGENOM" id="CLU_3211119_0_0_6"/>
<organism evidence="2 4">
    <name type="scientific">Acidithiobacillus ferrivorans SS3</name>
    <dbReference type="NCBI Taxonomy" id="743299"/>
    <lineage>
        <taxon>Bacteria</taxon>
        <taxon>Pseudomonadati</taxon>
        <taxon>Pseudomonadota</taxon>
        <taxon>Acidithiobacillia</taxon>
        <taxon>Acidithiobacillales</taxon>
        <taxon>Acidithiobacillaceae</taxon>
        <taxon>Acidithiobacillus</taxon>
    </lineage>
</organism>
<gene>
    <name evidence="2" type="ORF">Acife_0874</name>
    <name evidence="3" type="ORF">Acife_0877</name>
</gene>
<evidence type="ECO:0000313" key="2">
    <source>
        <dbReference type="EMBL" id="AEM47056.1"/>
    </source>
</evidence>
<evidence type="ECO:0000256" key="1">
    <source>
        <dbReference type="SAM" id="MobiDB-lite"/>
    </source>
</evidence>
<proteinExistence type="predicted"/>
<protein>
    <submittedName>
        <fullName evidence="2">Uncharacterized protein</fullName>
    </submittedName>
</protein>
<sequence>MLYIKLVDSVCSHHDRAPRAPQINTPATGLIHGHNADQRSLDHH</sequence>
<accession>F5UWW1</accession>
<evidence type="ECO:0000313" key="4">
    <source>
        <dbReference type="Proteomes" id="UP000009220"/>
    </source>
</evidence>
<dbReference type="Proteomes" id="UP000009220">
    <property type="component" value="Chromosome"/>
</dbReference>
<dbReference type="AlphaFoldDB" id="F5UWW1"/>
<feature type="region of interest" description="Disordered" evidence="1">
    <location>
        <begin position="16"/>
        <end position="44"/>
    </location>
</feature>
<dbReference type="KEGG" id="afi:Acife_0877"/>
<reference evidence="2" key="2">
    <citation type="submission" date="2011-08" db="EMBL/GenBank/DDBJ databases">
        <authorList>
            <consortium name="US DOE Joint Genome Institute"/>
            <person name="Lucas S."/>
            <person name="Han J."/>
            <person name="Lapidus A."/>
            <person name="Cheng J.-F."/>
            <person name="Goodwin L."/>
            <person name="Pitluck S."/>
            <person name="Peters L."/>
            <person name="Mikhailova N."/>
            <person name="Teshima H."/>
            <person name="Detter J.C."/>
            <person name="Han C."/>
            <person name="Tapia R."/>
            <person name="Land M."/>
            <person name="Hauser L."/>
            <person name="Kyrpides N."/>
            <person name="Ivanova N."/>
            <person name="Pagani I."/>
            <person name="Liljeqvist M."/>
            <person name="Valdes J."/>
            <person name="Holmes D."/>
            <person name="Dopson M."/>
            <person name="Woyke T."/>
        </authorList>
    </citation>
    <scope>NUCLEOTIDE SEQUENCE</scope>
    <source>
        <strain evidence="2">SS3</strain>
    </source>
</reference>
<dbReference type="EMBL" id="CP002985">
    <property type="protein sequence ID" value="AEM47059.1"/>
    <property type="molecule type" value="Genomic_DNA"/>
</dbReference>
<name>F5UWW1_9PROT</name>
<evidence type="ECO:0000313" key="3">
    <source>
        <dbReference type="EMBL" id="AEM47059.1"/>
    </source>
</evidence>
<feature type="compositionally biased region" description="Basic and acidic residues" evidence="1">
    <location>
        <begin position="34"/>
        <end position="44"/>
    </location>
</feature>
<dbReference type="EMBL" id="CP002985">
    <property type="protein sequence ID" value="AEM47056.1"/>
    <property type="molecule type" value="Genomic_DNA"/>
</dbReference>